<evidence type="ECO:0000313" key="2">
    <source>
        <dbReference type="Proteomes" id="UP000317155"/>
    </source>
</evidence>
<dbReference type="Proteomes" id="UP000317155">
    <property type="component" value="Unassembled WGS sequence"/>
</dbReference>
<sequence>MNDIRYYITGHGLGHASRSCQIVNTLRRRHPELSVEVVSTAAPWFFRGFLDESVPVRPLALDFGVLQQDSLVMREAETLRAYRDFLPERQRLVKQEAASLRAEGVKLVAADIPAAVFAAAAAAGVYSVGISNFTWDWIYAGLVEGRGGYDDVLQSLTEDYRKAELLLRLPFHGEESVIRAVEDQPLVARVSAYEKGEIRERLEIPNGCRVGLISFGGFGLKAFDPSPLGQLKDWIFLSETALPGAPANVRPLPEGDYAYPDLVRAADVVVTKPGYGIVSECLVNGTACLYTGRGDFREQALLIAGLRRYGRAREIGNDDLRRGHWGAALADLLAQPEAAEELASGGDVVIADKLAQLVREQGGNKG</sequence>
<dbReference type="InterPro" id="IPR053205">
    <property type="entry name" value="GHMP_kinase_L-arabinokinase"/>
</dbReference>
<dbReference type="OrthoDB" id="9776616at2"/>
<protein>
    <recommendedName>
        <fullName evidence="3">Glycosyl transferase</fullName>
    </recommendedName>
</protein>
<dbReference type="PANTHER" id="PTHR38134">
    <property type="entry name" value="SLR1395 PROTEIN"/>
    <property type="match status" value="1"/>
</dbReference>
<dbReference type="PANTHER" id="PTHR38134:SF2">
    <property type="entry name" value="GALACTOKINASE"/>
    <property type="match status" value="1"/>
</dbReference>
<dbReference type="RefSeq" id="WP_092053910.1">
    <property type="nucleotide sequence ID" value="NZ_FOJJ01000003.1"/>
</dbReference>
<accession>A0A550J8C6</accession>
<proteinExistence type="predicted"/>
<dbReference type="Gene3D" id="3.40.50.2000">
    <property type="entry name" value="Glycogen Phosphorylase B"/>
    <property type="match status" value="1"/>
</dbReference>
<comment type="caution">
    <text evidence="1">The sequence shown here is derived from an EMBL/GenBank/DDBJ whole genome shotgun (WGS) entry which is preliminary data.</text>
</comment>
<evidence type="ECO:0008006" key="3">
    <source>
        <dbReference type="Google" id="ProtNLM"/>
    </source>
</evidence>
<gene>
    <name evidence="1" type="ORF">FL622_13930</name>
</gene>
<evidence type="ECO:0000313" key="1">
    <source>
        <dbReference type="EMBL" id="TRO79363.1"/>
    </source>
</evidence>
<name>A0A550J8C6_9BACT</name>
<reference evidence="1 2" key="1">
    <citation type="submission" date="2019-07" db="EMBL/GenBank/DDBJ databases">
        <title>Insights of Desulfuromonas acetexigens electromicrobiology.</title>
        <authorList>
            <person name="Katuri K."/>
            <person name="Sapireddy V."/>
            <person name="Shaw D.R."/>
            <person name="Saikaly P."/>
        </authorList>
    </citation>
    <scope>NUCLEOTIDE SEQUENCE [LARGE SCALE GENOMIC DNA]</scope>
    <source>
        <strain evidence="1 2">2873</strain>
    </source>
</reference>
<dbReference type="EMBL" id="VJVV01000011">
    <property type="protein sequence ID" value="TRO79363.1"/>
    <property type="molecule type" value="Genomic_DNA"/>
</dbReference>
<keyword evidence="2" id="KW-1185">Reference proteome</keyword>
<dbReference type="AlphaFoldDB" id="A0A550J8C6"/>
<dbReference type="SUPFAM" id="SSF53756">
    <property type="entry name" value="UDP-Glycosyltransferase/glycogen phosphorylase"/>
    <property type="match status" value="1"/>
</dbReference>
<organism evidence="1 2">
    <name type="scientific">Trichloromonas acetexigens</name>
    <dbReference type="NCBI Taxonomy" id="38815"/>
    <lineage>
        <taxon>Bacteria</taxon>
        <taxon>Pseudomonadati</taxon>
        <taxon>Thermodesulfobacteriota</taxon>
        <taxon>Desulfuromonadia</taxon>
        <taxon>Desulfuromonadales</taxon>
        <taxon>Trichloromonadaceae</taxon>
        <taxon>Trichloromonas</taxon>
    </lineage>
</organism>